<dbReference type="InterPro" id="IPR014729">
    <property type="entry name" value="Rossmann-like_a/b/a_fold"/>
</dbReference>
<dbReference type="PANTHER" id="PTHR46268">
    <property type="entry name" value="STRESS RESPONSE PROTEIN NHAX"/>
    <property type="match status" value="1"/>
</dbReference>
<dbReference type="Pfam" id="PF00582">
    <property type="entry name" value="Usp"/>
    <property type="match status" value="1"/>
</dbReference>
<organism evidence="3 4">
    <name type="scientific">Candidatus Desulfobia pelagia</name>
    <dbReference type="NCBI Taxonomy" id="2841692"/>
    <lineage>
        <taxon>Bacteria</taxon>
        <taxon>Pseudomonadati</taxon>
        <taxon>Thermodesulfobacteriota</taxon>
        <taxon>Desulfobulbia</taxon>
        <taxon>Desulfobulbales</taxon>
        <taxon>Desulfobulbaceae</taxon>
        <taxon>Candidatus Desulfobia</taxon>
    </lineage>
</organism>
<dbReference type="CDD" id="cd00293">
    <property type="entry name" value="USP-like"/>
    <property type="match status" value="1"/>
</dbReference>
<proteinExistence type="inferred from homology"/>
<dbReference type="InterPro" id="IPR006015">
    <property type="entry name" value="Universal_stress_UspA"/>
</dbReference>
<feature type="domain" description="UspA" evidence="2">
    <location>
        <begin position="4"/>
        <end position="147"/>
    </location>
</feature>
<dbReference type="Gene3D" id="3.40.50.620">
    <property type="entry name" value="HUPs"/>
    <property type="match status" value="1"/>
</dbReference>
<accession>A0A8J6NF21</accession>
<gene>
    <name evidence="3" type="ORF">H8E41_11445</name>
</gene>
<dbReference type="AlphaFoldDB" id="A0A8J6NF21"/>
<dbReference type="InterPro" id="IPR006016">
    <property type="entry name" value="UspA"/>
</dbReference>
<dbReference type="SUPFAM" id="SSF52402">
    <property type="entry name" value="Adenine nucleotide alpha hydrolases-like"/>
    <property type="match status" value="1"/>
</dbReference>
<comment type="similarity">
    <text evidence="1">Belongs to the universal stress protein A family.</text>
</comment>
<evidence type="ECO:0000313" key="3">
    <source>
        <dbReference type="EMBL" id="MBC8318512.1"/>
    </source>
</evidence>
<evidence type="ECO:0000259" key="2">
    <source>
        <dbReference type="Pfam" id="PF00582"/>
    </source>
</evidence>
<evidence type="ECO:0000256" key="1">
    <source>
        <dbReference type="ARBA" id="ARBA00008791"/>
    </source>
</evidence>
<name>A0A8J6NF21_9BACT</name>
<dbReference type="Proteomes" id="UP000614424">
    <property type="component" value="Unassembled WGS sequence"/>
</dbReference>
<reference evidence="3 4" key="1">
    <citation type="submission" date="2020-08" db="EMBL/GenBank/DDBJ databases">
        <title>Bridging the membrane lipid divide: bacteria of the FCB group superphylum have the potential to synthesize archaeal ether lipids.</title>
        <authorList>
            <person name="Villanueva L."/>
            <person name="Von Meijenfeldt F.A.B."/>
            <person name="Westbye A.B."/>
            <person name="Yadav S."/>
            <person name="Hopmans E.C."/>
            <person name="Dutilh B.E."/>
            <person name="Sinninghe Damste J.S."/>
        </authorList>
    </citation>
    <scope>NUCLEOTIDE SEQUENCE [LARGE SCALE GENOMIC DNA]</scope>
    <source>
        <strain evidence="3">NIOZ-UU47</strain>
    </source>
</reference>
<dbReference type="PANTHER" id="PTHR46268:SF6">
    <property type="entry name" value="UNIVERSAL STRESS PROTEIN UP12"/>
    <property type="match status" value="1"/>
</dbReference>
<protein>
    <submittedName>
        <fullName evidence="3">Universal stress protein</fullName>
    </submittedName>
</protein>
<comment type="caution">
    <text evidence="3">The sequence shown here is derived from an EMBL/GenBank/DDBJ whole genome shotgun (WGS) entry which is preliminary data.</text>
</comment>
<dbReference type="PRINTS" id="PR01438">
    <property type="entry name" value="UNVRSLSTRESS"/>
</dbReference>
<evidence type="ECO:0000313" key="4">
    <source>
        <dbReference type="Proteomes" id="UP000614424"/>
    </source>
</evidence>
<sequence>MKQIKKILVPVAFSPFTEGIVQYAIMFANSLSVERLIFMNVINQRDLDTVELISSFGYDVDKSHYIQEIKKQRSESLEKMLDRLDFPKDKMKFVMTIGNPSMKLLEYGVKQEVDIIIMGLRAKSDLIHVFTGSVAEKMFKSSPITIVSYREESLAAPLRKHIKLC</sequence>
<dbReference type="EMBL" id="JACNJZ010000168">
    <property type="protein sequence ID" value="MBC8318512.1"/>
    <property type="molecule type" value="Genomic_DNA"/>
</dbReference>